<evidence type="ECO:0000256" key="2">
    <source>
        <dbReference type="SAM" id="MobiDB-lite"/>
    </source>
</evidence>
<dbReference type="PANTHER" id="PTHR47270">
    <property type="entry name" value="PROTEIN MLP1-LIKE"/>
    <property type="match status" value="1"/>
</dbReference>
<feature type="coiled-coil region" evidence="1">
    <location>
        <begin position="108"/>
        <end position="149"/>
    </location>
</feature>
<feature type="compositionally biased region" description="Polar residues" evidence="2">
    <location>
        <begin position="82"/>
        <end position="101"/>
    </location>
</feature>
<protein>
    <submittedName>
        <fullName evidence="3">Uncharacterized protein</fullName>
    </submittedName>
</protein>
<gene>
    <name evidence="3" type="ORF">FSB_LOCUS43822</name>
</gene>
<feature type="coiled-coil region" evidence="1">
    <location>
        <begin position="213"/>
        <end position="247"/>
    </location>
</feature>
<feature type="region of interest" description="Disordered" evidence="2">
    <location>
        <begin position="1"/>
        <end position="39"/>
    </location>
</feature>
<accession>A0A2N9HVX9</accession>
<keyword evidence="1" id="KW-0175">Coiled coil</keyword>
<organism evidence="3">
    <name type="scientific">Fagus sylvatica</name>
    <name type="common">Beechnut</name>
    <dbReference type="NCBI Taxonomy" id="28930"/>
    <lineage>
        <taxon>Eukaryota</taxon>
        <taxon>Viridiplantae</taxon>
        <taxon>Streptophyta</taxon>
        <taxon>Embryophyta</taxon>
        <taxon>Tracheophyta</taxon>
        <taxon>Spermatophyta</taxon>
        <taxon>Magnoliopsida</taxon>
        <taxon>eudicotyledons</taxon>
        <taxon>Gunneridae</taxon>
        <taxon>Pentapetalae</taxon>
        <taxon>rosids</taxon>
        <taxon>fabids</taxon>
        <taxon>Fagales</taxon>
        <taxon>Fagaceae</taxon>
        <taxon>Fagus</taxon>
    </lineage>
</organism>
<name>A0A2N9HVX9_FAGSY</name>
<feature type="compositionally biased region" description="Polar residues" evidence="2">
    <location>
        <begin position="22"/>
        <end position="36"/>
    </location>
</feature>
<proteinExistence type="predicted"/>
<feature type="region of interest" description="Disordered" evidence="2">
    <location>
        <begin position="79"/>
        <end position="101"/>
    </location>
</feature>
<evidence type="ECO:0000256" key="1">
    <source>
        <dbReference type="SAM" id="Coils"/>
    </source>
</evidence>
<reference evidence="3" key="1">
    <citation type="submission" date="2018-02" db="EMBL/GenBank/DDBJ databases">
        <authorList>
            <person name="Cohen D.B."/>
            <person name="Kent A.D."/>
        </authorList>
    </citation>
    <scope>NUCLEOTIDE SEQUENCE</scope>
</reference>
<dbReference type="PANTHER" id="PTHR47270:SF13">
    <property type="entry name" value="HEAVY CHAIN-LIKE PROTEIN, PUTATIVE-RELATED"/>
    <property type="match status" value="1"/>
</dbReference>
<dbReference type="EMBL" id="OIVN01004190">
    <property type="protein sequence ID" value="SPD15940.1"/>
    <property type="molecule type" value="Genomic_DNA"/>
</dbReference>
<evidence type="ECO:0000313" key="3">
    <source>
        <dbReference type="EMBL" id="SPD15940.1"/>
    </source>
</evidence>
<sequence>MNVDYDDIDNKSDDTDIALTKSVGSSSSQNLDSTNHPGEHCSKEIGFSASASCHGFDSIEGSIGREIFPDLNGVTKDLIGRQDSTGSQDGSCGSNNSSFTSRGSEVTIDLLRAEARMWEQNARKLMIDLERLQMELSEQSKHQESLEVQLAVSHTECDTLKQEIEELKILLEVSMVKQTATENLKFQAEDLEKELKDELKYQKESNAIRALQLRKTQESNIELVSVLQELEDAIEKQKMEIDDLLKAKSISEDIEKYSHENQVSSSKQVLAKEMRNASFESNLRGGNVEYPQSDLNEGIEPEDNGSLELQLQQSYEWQKNLESTIQILEICLEEKD</sequence>
<dbReference type="AlphaFoldDB" id="A0A2N9HVX9"/>